<protein>
    <recommendedName>
        <fullName evidence="11">Ig-like domain-containing protein</fullName>
    </recommendedName>
</protein>
<evidence type="ECO:0000256" key="1">
    <source>
        <dbReference type="ARBA" id="ARBA00004479"/>
    </source>
</evidence>
<dbReference type="InterPro" id="IPR051102">
    <property type="entry name" value="IgSF_V-set/TM_domain"/>
</dbReference>
<name>U3IHK8_ANAPP</name>
<dbReference type="PANTHER" id="PTHR12207">
    <property type="entry name" value="V-SET AND TRANSMEMBRANE DOMAIN-CONTAINING PROTEIN"/>
    <property type="match status" value="1"/>
</dbReference>
<evidence type="ECO:0000313" key="13">
    <source>
        <dbReference type="Proteomes" id="UP000016666"/>
    </source>
</evidence>
<dbReference type="FunFam" id="2.60.40.10:FF:000491">
    <property type="entry name" value="Immunoglobulin superfamily, member 3"/>
    <property type="match status" value="1"/>
</dbReference>
<dbReference type="PROSITE" id="PS50835">
    <property type="entry name" value="IG_LIKE"/>
    <property type="match status" value="6"/>
</dbReference>
<dbReference type="FunFam" id="2.60.40.10:FF:000191">
    <property type="entry name" value="Immunoglobulin superfamily member 3"/>
    <property type="match status" value="1"/>
</dbReference>
<keyword evidence="13" id="KW-1185">Reference proteome</keyword>
<keyword evidence="6 9" id="KW-0472">Membrane</keyword>
<keyword evidence="8" id="KW-0393">Immunoglobulin domain</keyword>
<evidence type="ECO:0000256" key="5">
    <source>
        <dbReference type="ARBA" id="ARBA00022989"/>
    </source>
</evidence>
<feature type="transmembrane region" description="Helical" evidence="9">
    <location>
        <begin position="164"/>
        <end position="184"/>
    </location>
</feature>
<reference evidence="12 13" key="1">
    <citation type="submission" date="2017-10" db="EMBL/GenBank/DDBJ databases">
        <title>A new Pekin duck reference genome.</title>
        <authorList>
            <person name="Hou Z.-C."/>
            <person name="Zhou Z.-K."/>
            <person name="Zhu F."/>
            <person name="Hou S.-S."/>
        </authorList>
    </citation>
    <scope>NUCLEOTIDE SEQUENCE [LARGE SCALE GENOMIC DNA]</scope>
</reference>
<dbReference type="CDD" id="cd00099">
    <property type="entry name" value="IgV"/>
    <property type="match status" value="2"/>
</dbReference>
<comment type="subcellular location">
    <subcellularLocation>
        <location evidence="1">Membrane</location>
        <topology evidence="1">Single-pass type I membrane protein</topology>
    </subcellularLocation>
</comment>
<dbReference type="PANTHER" id="PTHR12207:SF32">
    <property type="entry name" value="IG-LIKE DOMAIN-CONTAINING PROTEIN"/>
    <property type="match status" value="1"/>
</dbReference>
<dbReference type="InterPro" id="IPR013783">
    <property type="entry name" value="Ig-like_fold"/>
</dbReference>
<evidence type="ECO:0000256" key="8">
    <source>
        <dbReference type="ARBA" id="ARBA00023319"/>
    </source>
</evidence>
<feature type="domain" description="Ig-like" evidence="11">
    <location>
        <begin position="572"/>
        <end position="689"/>
    </location>
</feature>
<dbReference type="GO" id="GO:0016020">
    <property type="term" value="C:membrane"/>
    <property type="evidence" value="ECO:0007669"/>
    <property type="project" value="UniProtKB-SubCell"/>
</dbReference>
<dbReference type="AlphaFoldDB" id="U3IHK8"/>
<feature type="chain" id="PRO_5019753493" description="Ig-like domain-containing protein" evidence="10">
    <location>
        <begin position="33"/>
        <end position="1028"/>
    </location>
</feature>
<evidence type="ECO:0000256" key="9">
    <source>
        <dbReference type="SAM" id="Phobius"/>
    </source>
</evidence>
<dbReference type="Ensembl" id="ENSAPLT00000007379.2">
    <property type="protein sequence ID" value="ENSAPLP00000006730.2"/>
    <property type="gene ID" value="ENSAPLG00000007119.2"/>
</dbReference>
<feature type="domain" description="Ig-like" evidence="11">
    <location>
        <begin position="700"/>
        <end position="809"/>
    </location>
</feature>
<evidence type="ECO:0000256" key="4">
    <source>
        <dbReference type="ARBA" id="ARBA00022737"/>
    </source>
</evidence>
<sequence>MHMWWDAATAPASSAEASILLALLLSAECCWSGGPRVLWGPSWPPTQGRGQAFCLAACCTLCVSCCRTEKSQLVAWAAPCPIWHGAGCHLGEVHHIDVTLCSLTSPRLFSKQRKPPPEAGSFLPAAFKIVGWLSVTITHEGFPPPLYERTPAELVPMGLAWRRVAALLLVLFLLLGVGAGQRVVTVQKGPLYRVRGSHVTLWCKVSGYHGPAEQNFQWSIYLPSAPEREVQIVSTADPSFPYAMYTQRVHSREIYVERVQGDAVLLHIKELQDRDAGEYECHTPNTDERYFGSYSAKTNLSVIPDTLSVSMGSQVLTQAEGDAVELTCEVSKTTAQHTHLSVGWYRLQGAGEHQAEEILTLSKDFVLRPGPSYTQRFLSGNVRLDKVGDTTYKLSIAAVELSDQGQLYCEAAEWIEDPDETWKDISRGQTEKTVLAVTSQDRDLHVGITASKSTLSEGDILQLNCTLGAQRSSSRYFQVAWFLDGVEVARLGPCGLLAWKKEYEERAGLGQLRAFKQSSSVYVLAVYGVGPKDSGAYHCSASEVKAPGDVQSILTNLSSAVTVDVKLIGLGLQATLISRTATVRYTQSFELICKVSASSLIEEVLLSVGWFFQPNPPDGSYQELVRVLPNGTVSWGPAQVNFQGKAQLEKVDASSRLRIHGAVSGHAGTYQCQVGLWRTPRGQPTASATSNAVGIQVIPPESKLQVATKESSVEVAGGADASIECRILFSQNNSQLAVTWYFLPPPPAAATPLQILRAGYSGLLEYGAEFSSPAQRSRFLSQRVSGEAFQLRILSASPRDQGRYHCRVQEWRWLGDRWHSLGEGQSGRTSLRLRLPESELHLEQANHSISVREGEEVTLGCLLRDSHVPTARLSATWFRGEEGGRPRALLTLHHDGSIEYPQEGLAGRLQLRRPTAGDFSLTLGGVEVGDAGLYHCQLQEWQQRGKGEWALQAWASSGYTQLTAIPRESTVLSTICSSPQLLNFILFLPLILILLLALAGVCWCFISRKSKKGEELMELKGTGGVKQT</sequence>
<dbReference type="SUPFAM" id="SSF48726">
    <property type="entry name" value="Immunoglobulin"/>
    <property type="match status" value="6"/>
</dbReference>
<feature type="domain" description="Ig-like" evidence="11">
    <location>
        <begin position="304"/>
        <end position="426"/>
    </location>
</feature>
<evidence type="ECO:0000256" key="3">
    <source>
        <dbReference type="ARBA" id="ARBA00022729"/>
    </source>
</evidence>
<dbReference type="Pfam" id="PF07686">
    <property type="entry name" value="V-set"/>
    <property type="match status" value="4"/>
</dbReference>
<feature type="domain" description="Ig-like" evidence="11">
    <location>
        <begin position="181"/>
        <end position="301"/>
    </location>
</feature>
<feature type="transmembrane region" description="Helical" evidence="9">
    <location>
        <begin position="981"/>
        <end position="1006"/>
    </location>
</feature>
<dbReference type="InterPro" id="IPR036179">
    <property type="entry name" value="Ig-like_dom_sf"/>
</dbReference>
<evidence type="ECO:0000256" key="2">
    <source>
        <dbReference type="ARBA" id="ARBA00022692"/>
    </source>
</evidence>
<dbReference type="InterPro" id="IPR007110">
    <property type="entry name" value="Ig-like_dom"/>
</dbReference>
<evidence type="ECO:0000313" key="12">
    <source>
        <dbReference type="Ensembl" id="ENSAPLP00000006730.2"/>
    </source>
</evidence>
<organism evidence="12 13">
    <name type="scientific">Anas platyrhynchos platyrhynchos</name>
    <name type="common">Northern mallard</name>
    <dbReference type="NCBI Taxonomy" id="8840"/>
    <lineage>
        <taxon>Eukaryota</taxon>
        <taxon>Metazoa</taxon>
        <taxon>Chordata</taxon>
        <taxon>Craniata</taxon>
        <taxon>Vertebrata</taxon>
        <taxon>Euteleostomi</taxon>
        <taxon>Archelosauria</taxon>
        <taxon>Archosauria</taxon>
        <taxon>Dinosauria</taxon>
        <taxon>Saurischia</taxon>
        <taxon>Theropoda</taxon>
        <taxon>Coelurosauria</taxon>
        <taxon>Aves</taxon>
        <taxon>Neognathae</taxon>
        <taxon>Galloanserae</taxon>
        <taxon>Anseriformes</taxon>
        <taxon>Anatidae</taxon>
        <taxon>Anatinae</taxon>
        <taxon>Anas</taxon>
    </lineage>
</organism>
<dbReference type="SMART" id="SM00406">
    <property type="entry name" value="IGv"/>
    <property type="match status" value="5"/>
</dbReference>
<keyword evidence="5 9" id="KW-1133">Transmembrane helix</keyword>
<reference evidence="12" key="2">
    <citation type="submission" date="2025-08" db="UniProtKB">
        <authorList>
            <consortium name="Ensembl"/>
        </authorList>
    </citation>
    <scope>IDENTIFICATION</scope>
</reference>
<dbReference type="InterPro" id="IPR013106">
    <property type="entry name" value="Ig_V-set"/>
</dbReference>
<keyword evidence="7" id="KW-1015">Disulfide bond</keyword>
<reference evidence="12" key="3">
    <citation type="submission" date="2025-09" db="UniProtKB">
        <authorList>
            <consortium name="Ensembl"/>
        </authorList>
    </citation>
    <scope>IDENTIFICATION</scope>
</reference>
<keyword evidence="2 9" id="KW-0812">Transmembrane</keyword>
<dbReference type="SMART" id="SM00409">
    <property type="entry name" value="IG"/>
    <property type="match status" value="6"/>
</dbReference>
<dbReference type="Proteomes" id="UP000016666">
    <property type="component" value="Chromosome 1"/>
</dbReference>
<evidence type="ECO:0000259" key="11">
    <source>
        <dbReference type="PROSITE" id="PS50835"/>
    </source>
</evidence>
<feature type="signal peptide" evidence="10">
    <location>
        <begin position="1"/>
        <end position="32"/>
    </location>
</feature>
<dbReference type="STRING" id="8840.ENSAPLP00000006730"/>
<feature type="domain" description="Ig-like" evidence="11">
    <location>
        <begin position="836"/>
        <end position="939"/>
    </location>
</feature>
<evidence type="ECO:0000256" key="10">
    <source>
        <dbReference type="SAM" id="SignalP"/>
    </source>
</evidence>
<accession>U3IHK8</accession>
<dbReference type="InterPro" id="IPR003599">
    <property type="entry name" value="Ig_sub"/>
</dbReference>
<dbReference type="OMA" id="SKWVNQA"/>
<keyword evidence="3 10" id="KW-0732">Signal</keyword>
<dbReference type="Gene3D" id="2.60.40.10">
    <property type="entry name" value="Immunoglobulins"/>
    <property type="match status" value="6"/>
</dbReference>
<proteinExistence type="predicted"/>
<feature type="domain" description="Ig-like" evidence="11">
    <location>
        <begin position="444"/>
        <end position="555"/>
    </location>
</feature>
<keyword evidence="4" id="KW-0677">Repeat</keyword>
<evidence type="ECO:0000256" key="7">
    <source>
        <dbReference type="ARBA" id="ARBA00023157"/>
    </source>
</evidence>
<dbReference type="GeneTree" id="ENSGT00940000155177"/>
<evidence type="ECO:0000256" key="6">
    <source>
        <dbReference type="ARBA" id="ARBA00023136"/>
    </source>
</evidence>